<gene>
    <name evidence="1" type="ORF">AKO1_014047</name>
</gene>
<comment type="caution">
    <text evidence="1">The sequence shown here is derived from an EMBL/GenBank/DDBJ whole genome shotgun (WGS) entry which is preliminary data.</text>
</comment>
<sequence>MVEIVQVDEEKYDSEEDTTLVIIKCNTSRVEKIVDTIRKINNKDKRVNNHIDFVGNVIRWVKSLFSKESLKEEWASFIDVFRFRVFDVIIVLAIGYLCKKFHILNHALGWIIQE</sequence>
<dbReference type="AlphaFoldDB" id="A0AAW2Z4B5"/>
<proteinExistence type="predicted"/>
<evidence type="ECO:0000313" key="2">
    <source>
        <dbReference type="Proteomes" id="UP001431209"/>
    </source>
</evidence>
<dbReference type="Proteomes" id="UP001431209">
    <property type="component" value="Unassembled WGS sequence"/>
</dbReference>
<keyword evidence="2" id="KW-1185">Reference proteome</keyword>
<protein>
    <submittedName>
        <fullName evidence="1">GTPase-activating protein</fullName>
    </submittedName>
</protein>
<accession>A0AAW2Z4B5</accession>
<evidence type="ECO:0000313" key="1">
    <source>
        <dbReference type="EMBL" id="KAL0483833.1"/>
    </source>
</evidence>
<name>A0AAW2Z4B5_9EUKA</name>
<reference evidence="1 2" key="1">
    <citation type="submission" date="2024-03" db="EMBL/GenBank/DDBJ databases">
        <title>The Acrasis kona genome and developmental transcriptomes reveal deep origins of eukaryotic multicellular pathways.</title>
        <authorList>
            <person name="Sheikh S."/>
            <person name="Fu C.-J."/>
            <person name="Brown M.W."/>
            <person name="Baldauf S.L."/>
        </authorList>
    </citation>
    <scope>NUCLEOTIDE SEQUENCE [LARGE SCALE GENOMIC DNA]</scope>
    <source>
        <strain evidence="1 2">ATCC MYA-3509</strain>
    </source>
</reference>
<organism evidence="1 2">
    <name type="scientific">Acrasis kona</name>
    <dbReference type="NCBI Taxonomy" id="1008807"/>
    <lineage>
        <taxon>Eukaryota</taxon>
        <taxon>Discoba</taxon>
        <taxon>Heterolobosea</taxon>
        <taxon>Tetramitia</taxon>
        <taxon>Eutetramitia</taxon>
        <taxon>Acrasidae</taxon>
        <taxon>Acrasis</taxon>
    </lineage>
</organism>
<dbReference type="EMBL" id="JAOPGA020000995">
    <property type="protein sequence ID" value="KAL0483833.1"/>
    <property type="molecule type" value="Genomic_DNA"/>
</dbReference>